<evidence type="ECO:0000256" key="2">
    <source>
        <dbReference type="ARBA" id="ARBA00022801"/>
    </source>
</evidence>
<evidence type="ECO:0000256" key="3">
    <source>
        <dbReference type="PROSITE-ProRule" id="PRU01106"/>
    </source>
</evidence>
<comment type="similarity">
    <text evidence="1">Belongs to the acyl coenzyme A hydrolase family.</text>
</comment>
<evidence type="ECO:0000256" key="1">
    <source>
        <dbReference type="ARBA" id="ARBA00010458"/>
    </source>
</evidence>
<dbReference type="InterPro" id="IPR006683">
    <property type="entry name" value="Thioestr_dom"/>
</dbReference>
<dbReference type="PANTHER" id="PTHR11049:SF24">
    <property type="entry name" value="CYTOSOLIC ACYL COENZYME A THIOESTER HYDROLASE"/>
    <property type="match status" value="1"/>
</dbReference>
<proteinExistence type="inferred from homology"/>
<dbReference type="PROSITE" id="PS51770">
    <property type="entry name" value="HOTDOG_ACOT"/>
    <property type="match status" value="1"/>
</dbReference>
<dbReference type="PANTHER" id="PTHR11049">
    <property type="entry name" value="ACYL COENZYME A THIOESTER HYDROLASE"/>
    <property type="match status" value="1"/>
</dbReference>
<name>A0ABP9FRY1_9SPHI</name>
<dbReference type="InterPro" id="IPR029069">
    <property type="entry name" value="HotDog_dom_sf"/>
</dbReference>
<sequence>MDIEEKIQQSETRMFRPIFPGATNHYDTLHGGNAMFMMDEAAFMAATRFSRKRMVTVSSDRIDFNKPIPAGTIVELIARVIHVGNTSLKVLVEIFIEEMYSEHREKAITGTFTFVAIDEHKNPIKVL</sequence>
<dbReference type="InterPro" id="IPR040170">
    <property type="entry name" value="Cytosol_ACT"/>
</dbReference>
<keyword evidence="2 3" id="KW-0378">Hydrolase</keyword>
<organism evidence="5 6">
    <name type="scientific">Mucilaginibacter defluvii</name>
    <dbReference type="NCBI Taxonomy" id="1196019"/>
    <lineage>
        <taxon>Bacteria</taxon>
        <taxon>Pseudomonadati</taxon>
        <taxon>Bacteroidota</taxon>
        <taxon>Sphingobacteriia</taxon>
        <taxon>Sphingobacteriales</taxon>
        <taxon>Sphingobacteriaceae</taxon>
        <taxon>Mucilaginibacter</taxon>
    </lineage>
</organism>
<accession>A0ABP9FRY1</accession>
<reference evidence="6" key="1">
    <citation type="journal article" date="2019" name="Int. J. Syst. Evol. Microbiol.">
        <title>The Global Catalogue of Microorganisms (GCM) 10K type strain sequencing project: providing services to taxonomists for standard genome sequencing and annotation.</title>
        <authorList>
            <consortium name="The Broad Institute Genomics Platform"/>
            <consortium name="The Broad Institute Genome Sequencing Center for Infectious Disease"/>
            <person name="Wu L."/>
            <person name="Ma J."/>
        </authorList>
    </citation>
    <scope>NUCLEOTIDE SEQUENCE [LARGE SCALE GENOMIC DNA]</scope>
    <source>
        <strain evidence="6">JCM 18283</strain>
    </source>
</reference>
<dbReference type="Proteomes" id="UP001501436">
    <property type="component" value="Unassembled WGS sequence"/>
</dbReference>
<dbReference type="Gene3D" id="3.10.129.10">
    <property type="entry name" value="Hotdog Thioesterase"/>
    <property type="match status" value="1"/>
</dbReference>
<keyword evidence="6" id="KW-1185">Reference proteome</keyword>
<protein>
    <submittedName>
        <fullName evidence="5">Acyl-CoA thioesterase</fullName>
    </submittedName>
</protein>
<evidence type="ECO:0000259" key="4">
    <source>
        <dbReference type="PROSITE" id="PS51770"/>
    </source>
</evidence>
<feature type="domain" description="HotDog ACOT-type" evidence="4">
    <location>
        <begin position="8"/>
        <end position="120"/>
    </location>
</feature>
<evidence type="ECO:0000313" key="6">
    <source>
        <dbReference type="Proteomes" id="UP001501436"/>
    </source>
</evidence>
<gene>
    <name evidence="5" type="ORF">GCM10023313_16270</name>
</gene>
<dbReference type="RefSeq" id="WP_232175597.1">
    <property type="nucleotide sequence ID" value="NZ_BAABJI010000002.1"/>
</dbReference>
<dbReference type="InterPro" id="IPR033120">
    <property type="entry name" value="HOTDOG_ACOT"/>
</dbReference>
<dbReference type="CDD" id="cd03442">
    <property type="entry name" value="BFIT_BACH"/>
    <property type="match status" value="1"/>
</dbReference>
<dbReference type="Pfam" id="PF03061">
    <property type="entry name" value="4HBT"/>
    <property type="match status" value="1"/>
</dbReference>
<dbReference type="EMBL" id="BAABJI010000002">
    <property type="protein sequence ID" value="GAA4913740.1"/>
    <property type="molecule type" value="Genomic_DNA"/>
</dbReference>
<comment type="caution">
    <text evidence="5">The sequence shown here is derived from an EMBL/GenBank/DDBJ whole genome shotgun (WGS) entry which is preliminary data.</text>
</comment>
<evidence type="ECO:0000313" key="5">
    <source>
        <dbReference type="EMBL" id="GAA4913740.1"/>
    </source>
</evidence>
<dbReference type="SUPFAM" id="SSF54637">
    <property type="entry name" value="Thioesterase/thiol ester dehydrase-isomerase"/>
    <property type="match status" value="1"/>
</dbReference>